<name>A0A9P1N9B3_9PELO</name>
<dbReference type="InterPro" id="IPR038286">
    <property type="entry name" value="IPK_sf"/>
</dbReference>
<keyword evidence="2 4" id="KW-0808">Transferase</keyword>
<dbReference type="EC" id="2.7.-.-" evidence="4"/>
<dbReference type="Proteomes" id="UP001152747">
    <property type="component" value="Unassembled WGS sequence"/>
</dbReference>
<protein>
    <recommendedName>
        <fullName evidence="4">Kinase</fullName>
        <ecNumber evidence="4">2.7.-.-</ecNumber>
    </recommendedName>
</protein>
<dbReference type="GO" id="GO:0005634">
    <property type="term" value="C:nucleus"/>
    <property type="evidence" value="ECO:0007669"/>
    <property type="project" value="TreeGrafter"/>
</dbReference>
<dbReference type="GO" id="GO:0005737">
    <property type="term" value="C:cytoplasm"/>
    <property type="evidence" value="ECO:0007669"/>
    <property type="project" value="TreeGrafter"/>
</dbReference>
<keyword evidence="6" id="KW-1185">Reference proteome</keyword>
<organism evidence="5 6">
    <name type="scientific">Caenorhabditis angaria</name>
    <dbReference type="NCBI Taxonomy" id="860376"/>
    <lineage>
        <taxon>Eukaryota</taxon>
        <taxon>Metazoa</taxon>
        <taxon>Ecdysozoa</taxon>
        <taxon>Nematoda</taxon>
        <taxon>Chromadorea</taxon>
        <taxon>Rhabditida</taxon>
        <taxon>Rhabditina</taxon>
        <taxon>Rhabditomorpha</taxon>
        <taxon>Rhabditoidea</taxon>
        <taxon>Rhabditidae</taxon>
        <taxon>Peloderinae</taxon>
        <taxon>Caenorhabditis</taxon>
    </lineage>
</organism>
<dbReference type="OrthoDB" id="2573163at2759"/>
<dbReference type="SUPFAM" id="SSF56104">
    <property type="entry name" value="SAICAR synthase-like"/>
    <property type="match status" value="1"/>
</dbReference>
<evidence type="ECO:0000256" key="3">
    <source>
        <dbReference type="ARBA" id="ARBA00022777"/>
    </source>
</evidence>
<dbReference type="Gene3D" id="3.30.470.160">
    <property type="entry name" value="Inositol polyphosphate kinase"/>
    <property type="match status" value="1"/>
</dbReference>
<evidence type="ECO:0000256" key="2">
    <source>
        <dbReference type="ARBA" id="ARBA00022679"/>
    </source>
</evidence>
<dbReference type="PANTHER" id="PTHR12400:SF83">
    <property type="entry name" value="KINASE"/>
    <property type="match status" value="1"/>
</dbReference>
<accession>A0A9P1N9B3</accession>
<dbReference type="GO" id="GO:0000828">
    <property type="term" value="F:inositol hexakisphosphate kinase activity"/>
    <property type="evidence" value="ECO:0007669"/>
    <property type="project" value="TreeGrafter"/>
</dbReference>
<dbReference type="Pfam" id="PF03770">
    <property type="entry name" value="IPK"/>
    <property type="match status" value="1"/>
</dbReference>
<dbReference type="GO" id="GO:0046854">
    <property type="term" value="P:phosphatidylinositol phosphate biosynthetic process"/>
    <property type="evidence" value="ECO:0007669"/>
    <property type="project" value="TreeGrafter"/>
</dbReference>
<sequence>MGSSDTENIYSLEGCRTQVGGHTPFIHLDDEHLLKPCSLREIQFYERMPIALKPIVPIVCAVFKNKTPQLTALRCLNCSKTADKFHEIIKKIPPSVINSPILKEKQLSQHFLVVDDLTKGMSSMRIIDLKLGKRFYAIDASEEKIKRKIRKIQNTTSLICGIRLSGVLYRETKRDWKIGKNEGRAMKMEQLETTLQLFFNVPLEVREILSSKIEEMIRIIRKLNGLRLFGASLLVTIDVEQLVCRVKLIDFANAAFTNQPEFCGPDIEAILGLNYILQILNNTHA</sequence>
<dbReference type="GO" id="GO:0032958">
    <property type="term" value="P:inositol phosphate biosynthetic process"/>
    <property type="evidence" value="ECO:0007669"/>
    <property type="project" value="InterPro"/>
</dbReference>
<gene>
    <name evidence="5" type="ORF">CAMP_LOCUS17147</name>
</gene>
<keyword evidence="3 4" id="KW-0418">Kinase</keyword>
<comment type="caution">
    <text evidence="5">The sequence shown here is derived from an EMBL/GenBank/DDBJ whole genome shotgun (WGS) entry which is preliminary data.</text>
</comment>
<dbReference type="AlphaFoldDB" id="A0A9P1N9B3"/>
<reference evidence="5" key="1">
    <citation type="submission" date="2022-11" db="EMBL/GenBank/DDBJ databases">
        <authorList>
            <person name="Kikuchi T."/>
        </authorList>
    </citation>
    <scope>NUCLEOTIDE SEQUENCE</scope>
    <source>
        <strain evidence="5">PS1010</strain>
    </source>
</reference>
<evidence type="ECO:0000256" key="4">
    <source>
        <dbReference type="RuleBase" id="RU363090"/>
    </source>
</evidence>
<dbReference type="InterPro" id="IPR005522">
    <property type="entry name" value="IPK"/>
</dbReference>
<evidence type="ECO:0000313" key="6">
    <source>
        <dbReference type="Proteomes" id="UP001152747"/>
    </source>
</evidence>
<evidence type="ECO:0000313" key="5">
    <source>
        <dbReference type="EMBL" id="CAI5454510.1"/>
    </source>
</evidence>
<dbReference type="PANTHER" id="PTHR12400">
    <property type="entry name" value="INOSITOL POLYPHOSPHATE KINASE"/>
    <property type="match status" value="1"/>
</dbReference>
<dbReference type="EMBL" id="CANHGI010000006">
    <property type="protein sequence ID" value="CAI5454510.1"/>
    <property type="molecule type" value="Genomic_DNA"/>
</dbReference>
<comment type="similarity">
    <text evidence="1 4">Belongs to the inositol phosphokinase (IPK) family.</text>
</comment>
<evidence type="ECO:0000256" key="1">
    <source>
        <dbReference type="ARBA" id="ARBA00007374"/>
    </source>
</evidence>
<proteinExistence type="inferred from homology"/>